<reference evidence="2" key="2">
    <citation type="submission" date="2014-09" db="EMBL/GenBank/DDBJ databases">
        <authorList>
            <consortium name="NBRP consortium"/>
            <person name="Sawabe T."/>
            <person name="Meirelles P."/>
            <person name="Nakanishi M."/>
            <person name="Sayaka M."/>
            <person name="Hattori M."/>
            <person name="Ohkuma M."/>
        </authorList>
    </citation>
    <scope>NUCLEOTIDE SEQUENCE [LARGE SCALE GENOMIC DNA]</scope>
    <source>
        <strain evidence="2">JCM 19239</strain>
    </source>
</reference>
<evidence type="ECO:0000313" key="1">
    <source>
        <dbReference type="EMBL" id="GAL30674.1"/>
    </source>
</evidence>
<comment type="caution">
    <text evidence="1">The sequence shown here is derived from an EMBL/GenBank/DDBJ whole genome shotgun (WGS) entry which is preliminary data.</text>
</comment>
<name>A0ABQ0JPJ6_9VIBR</name>
<dbReference type="Proteomes" id="UP000029223">
    <property type="component" value="Unassembled WGS sequence"/>
</dbReference>
<reference evidence="2" key="1">
    <citation type="submission" date="2014-09" db="EMBL/GenBank/DDBJ databases">
        <title>Vibrio variabilis JCM 19239. (C206) whole genome shotgun sequence.</title>
        <authorList>
            <person name="Sawabe T."/>
            <person name="Meirelles P."/>
            <person name="Nakanishi M."/>
            <person name="Sayaka M."/>
            <person name="Hattori M."/>
            <person name="Ohkuma M."/>
        </authorList>
    </citation>
    <scope>NUCLEOTIDE SEQUENCE [LARGE SCALE GENOMIC DNA]</scope>
    <source>
        <strain evidence="2">JCM 19239</strain>
    </source>
</reference>
<gene>
    <name evidence="1" type="ORF">JCM19239_4759</name>
</gene>
<proteinExistence type="predicted"/>
<dbReference type="EMBL" id="BBMS01000105">
    <property type="protein sequence ID" value="GAL30674.1"/>
    <property type="molecule type" value="Genomic_DNA"/>
</dbReference>
<accession>A0ABQ0JPJ6</accession>
<keyword evidence="2" id="KW-1185">Reference proteome</keyword>
<protein>
    <submittedName>
        <fullName evidence="1">T1SS secreted agglutinin RTX</fullName>
    </submittedName>
</protein>
<sequence>MDLSFSVSDGTTTTEANIDVTVESVNDIPVQALLLTL</sequence>
<evidence type="ECO:0000313" key="2">
    <source>
        <dbReference type="Proteomes" id="UP000029223"/>
    </source>
</evidence>
<organism evidence="1 2">
    <name type="scientific">Vibrio variabilis</name>
    <dbReference type="NCBI Taxonomy" id="990271"/>
    <lineage>
        <taxon>Bacteria</taxon>
        <taxon>Pseudomonadati</taxon>
        <taxon>Pseudomonadota</taxon>
        <taxon>Gammaproteobacteria</taxon>
        <taxon>Vibrionales</taxon>
        <taxon>Vibrionaceae</taxon>
        <taxon>Vibrio</taxon>
    </lineage>
</organism>